<evidence type="ECO:0000313" key="2">
    <source>
        <dbReference type="EMBL" id="MBB3116849.1"/>
    </source>
</evidence>
<dbReference type="EMBL" id="JACHWT010000010">
    <property type="protein sequence ID" value="MBB3116849.1"/>
    <property type="molecule type" value="Genomic_DNA"/>
</dbReference>
<name>A0A8I0CNI4_9CORY</name>
<comment type="caution">
    <text evidence="2">The sequence shown here is derived from an EMBL/GenBank/DDBJ whole genome shotgun (WGS) entry which is preliminary data.</text>
</comment>
<feature type="compositionally biased region" description="Low complexity" evidence="1">
    <location>
        <begin position="196"/>
        <end position="209"/>
    </location>
</feature>
<evidence type="ECO:0000313" key="3">
    <source>
        <dbReference type="Proteomes" id="UP000612712"/>
    </source>
</evidence>
<evidence type="ECO:0000256" key="1">
    <source>
        <dbReference type="SAM" id="MobiDB-lite"/>
    </source>
</evidence>
<sequence length="209" mass="22249">MRIEKPRMFQGTRDIVISLAVLLVVMAFSVGFTGMCSFNPGTPEGGPVQEVDQHTVLQMDARGLAFPVRDPAMPDGWQPNSARRVQLAGRTSTLVGWVVGGRNYISVTQTDAPLEAAVKDVDDEARQETDAETVDGTRWRRFEGDDVRPVWAADLGESRVLLEGTVSDDDFRAAATAVTTARPLDTDGAGERSGGTASTPATAAPTAAS</sequence>
<reference evidence="2" key="1">
    <citation type="submission" date="2020-08" db="EMBL/GenBank/DDBJ databases">
        <title>Sequencing the genomes of 1000 actinobacteria strains.</title>
        <authorList>
            <person name="Klenk H.-P."/>
        </authorList>
    </citation>
    <scope>NUCLEOTIDE SEQUENCE</scope>
    <source>
        <strain evidence="2">DSM 20582</strain>
    </source>
</reference>
<dbReference type="InterPro" id="IPR025339">
    <property type="entry name" value="DUF4245"/>
</dbReference>
<organism evidence="2 3">
    <name type="scientific">Corynebacterium bovis DSM 20582 = CIP 54.80</name>
    <dbReference type="NCBI Taxonomy" id="927655"/>
    <lineage>
        <taxon>Bacteria</taxon>
        <taxon>Bacillati</taxon>
        <taxon>Actinomycetota</taxon>
        <taxon>Actinomycetes</taxon>
        <taxon>Mycobacteriales</taxon>
        <taxon>Corynebacteriaceae</taxon>
        <taxon>Corynebacterium</taxon>
    </lineage>
</organism>
<accession>A0A8I0CNI4</accession>
<gene>
    <name evidence="2" type="ORF">FHU32_002100</name>
</gene>
<proteinExistence type="predicted"/>
<evidence type="ECO:0008006" key="4">
    <source>
        <dbReference type="Google" id="ProtNLM"/>
    </source>
</evidence>
<dbReference type="AlphaFoldDB" id="A0A8I0CNI4"/>
<dbReference type="Proteomes" id="UP000612712">
    <property type="component" value="Unassembled WGS sequence"/>
</dbReference>
<protein>
    <recommendedName>
        <fullName evidence="4">DUF4245 domain-containing protein</fullName>
    </recommendedName>
</protein>
<dbReference type="RefSeq" id="WP_232625853.1">
    <property type="nucleotide sequence ID" value="NZ_AENJ01000136.1"/>
</dbReference>
<feature type="region of interest" description="Disordered" evidence="1">
    <location>
        <begin position="179"/>
        <end position="209"/>
    </location>
</feature>
<dbReference type="GeneID" id="60807781"/>
<dbReference type="Pfam" id="PF14030">
    <property type="entry name" value="DUF4245"/>
    <property type="match status" value="1"/>
</dbReference>